<accession>A0A0G3XLW5</accession>
<evidence type="ECO:0000313" key="2">
    <source>
        <dbReference type="EMBL" id="AKM11616.1"/>
    </source>
</evidence>
<gene>
    <name evidence="2" type="ORF">AB433_07015</name>
</gene>
<dbReference type="AlphaFoldDB" id="A0A0G3XLW5"/>
<feature type="region of interest" description="Disordered" evidence="1">
    <location>
        <begin position="1"/>
        <end position="23"/>
    </location>
</feature>
<organism evidence="2 3">
    <name type="scientific">Croceicoccus naphthovorans</name>
    <dbReference type="NCBI Taxonomy" id="1348774"/>
    <lineage>
        <taxon>Bacteria</taxon>
        <taxon>Pseudomonadati</taxon>
        <taxon>Pseudomonadota</taxon>
        <taxon>Alphaproteobacteria</taxon>
        <taxon>Sphingomonadales</taxon>
        <taxon>Erythrobacteraceae</taxon>
        <taxon>Croceicoccus</taxon>
    </lineage>
</organism>
<reference evidence="2 3" key="1">
    <citation type="submission" date="2015-06" db="EMBL/GenBank/DDBJ databases">
        <authorList>
            <person name="Zeng Y."/>
            <person name="Huang Y."/>
        </authorList>
    </citation>
    <scope>NUCLEOTIDE SEQUENCE [LARGE SCALE GENOMIC DNA]</scope>
    <source>
        <strain evidence="2 3">PQ-2</strain>
    </source>
</reference>
<dbReference type="STRING" id="1348774.AB433_07015"/>
<dbReference type="Proteomes" id="UP000035287">
    <property type="component" value="Chromosome"/>
</dbReference>
<dbReference type="PATRIC" id="fig|1348774.3.peg.1466"/>
<name>A0A0G3XLW5_9SPHN</name>
<protein>
    <submittedName>
        <fullName evidence="2">Uncharacterized protein</fullName>
    </submittedName>
</protein>
<keyword evidence="3" id="KW-1185">Reference proteome</keyword>
<evidence type="ECO:0000256" key="1">
    <source>
        <dbReference type="SAM" id="MobiDB-lite"/>
    </source>
</evidence>
<dbReference type="RefSeq" id="WP_047823524.1">
    <property type="nucleotide sequence ID" value="NZ_JACIEL010000011.1"/>
</dbReference>
<dbReference type="KEGG" id="cna:AB433_07015"/>
<evidence type="ECO:0000313" key="3">
    <source>
        <dbReference type="Proteomes" id="UP000035287"/>
    </source>
</evidence>
<proteinExistence type="predicted"/>
<sequence>MAEPIEPTTPVEPVSTNRAEAKGHFSKALDEAKAGAAALKAEAMEKAGAFKADAKVKGDTYKGRAGEKGDQLKADFNAYSEQAKSKAAELAVETKGKTSEAMVSLGRFATDNATTLDEKLGVKYGDYARSAAASLERNAAKLDAKSLDELGEDAREMVRKSPGTAVAVAVGAGFLLARLFRSK</sequence>
<dbReference type="OrthoDB" id="7426580at2"/>
<dbReference type="EMBL" id="CP011770">
    <property type="protein sequence ID" value="AKM11616.1"/>
    <property type="molecule type" value="Genomic_DNA"/>
</dbReference>
<feature type="compositionally biased region" description="Low complexity" evidence="1">
    <location>
        <begin position="1"/>
        <end position="14"/>
    </location>
</feature>